<dbReference type="FunFam" id="3.40.50.10810:FF:000014">
    <property type="entry name" value="SWI/SNF-related matrix-associated actin-dependent regulator of chromatin subfamily A containing DEAD/H box 1"/>
    <property type="match status" value="1"/>
</dbReference>
<dbReference type="GO" id="GO:0016787">
    <property type="term" value="F:hydrolase activity"/>
    <property type="evidence" value="ECO:0007669"/>
    <property type="project" value="UniProtKB-KW"/>
</dbReference>
<dbReference type="Pfam" id="PF00176">
    <property type="entry name" value="SNF2-rel_dom"/>
    <property type="match status" value="1"/>
</dbReference>
<dbReference type="GO" id="GO:0005524">
    <property type="term" value="F:ATP binding"/>
    <property type="evidence" value="ECO:0007669"/>
    <property type="project" value="UniProtKB-KW"/>
</dbReference>
<keyword evidence="5" id="KW-0378">Hydrolase</keyword>
<dbReference type="Gene3D" id="3.40.50.300">
    <property type="entry name" value="P-loop containing nucleotide triphosphate hydrolases"/>
    <property type="match status" value="1"/>
</dbReference>
<feature type="compositionally biased region" description="Basic and acidic residues" evidence="13">
    <location>
        <begin position="43"/>
        <end position="59"/>
    </location>
</feature>
<gene>
    <name evidence="16" type="ORF">B4U80_04723</name>
</gene>
<keyword evidence="10" id="KW-0539">Nucleus</keyword>
<organism evidence="16 17">
    <name type="scientific">Leptotrombidium deliense</name>
    <dbReference type="NCBI Taxonomy" id="299467"/>
    <lineage>
        <taxon>Eukaryota</taxon>
        <taxon>Metazoa</taxon>
        <taxon>Ecdysozoa</taxon>
        <taxon>Arthropoda</taxon>
        <taxon>Chelicerata</taxon>
        <taxon>Arachnida</taxon>
        <taxon>Acari</taxon>
        <taxon>Acariformes</taxon>
        <taxon>Trombidiformes</taxon>
        <taxon>Prostigmata</taxon>
        <taxon>Anystina</taxon>
        <taxon>Parasitengona</taxon>
        <taxon>Trombiculoidea</taxon>
        <taxon>Trombiculidae</taxon>
        <taxon>Leptotrombidium</taxon>
    </lineage>
</organism>
<evidence type="ECO:0000256" key="2">
    <source>
        <dbReference type="ARBA" id="ARBA00007025"/>
    </source>
</evidence>
<sequence>MYDDEDLSCIIESSGDSDGSLFEVKVSRKRKPAQIEDDDDEDSQKVSEKSMSDNEKENNDDIGILAFGEQSTRIEENLKRLKKQFPNIDEIKLQDVLISCGNKYLNACCKIRKEYNSLLAKSKDRKGWNEVNGNVWLSSGSATTSNGKKESKYFNGNRRILNHNSKSINKSSRRLESIDDSSDEEIQISYKNVNTKKGPQKKKQRIDDDSDEMDKKMLELLNNGLDCDLLTIPSVSQKKVQLLKELRPIANWGDLMYKLESHRSLSTDILTNVMQTVRSRDVVSKLMQESEKMSQKIDSQISPLNIIRQPKLLNCKCKLTSYQLYGVSWLSLLHEKNINAILADEMGLGKTIQVIALLAHLHEFGIQGPHLIVVPASTLENWVREFETWCPNFNTLLYYGSQEERAAIRAEMYSKQRVKNDVILTTYNMLNNNDDKKFFRRTKFTYIVFDEAHMLKNMKSCRYNNLLEVKGAHRLLLTGTPLQNDLLELMSLLVFTMPSLFLGEINHIKCLFACSRQSSQTAFEKERVIQAKKILRPFILRRLKTEVLKDLPIKTEFIERCQMTPQQEQYYMDLVEKYTREICYKKKGVKNGQFDDKFGTFKGSQGMLMELRKAANHPLLLRVRYSDSDLRQMAKLMLNEPTHRDANEDYIFEDMSVCSDFELHNLCLAYPSINKFKLEPEDILESGKFKVLDRLLPEVINSGKRVLLFSQFVIVLDIIAEYLKIRKYKFLRLDGSTKVAERLSLIDEFTDDTSIPIFLLSTKAGGLGINLTAAQVVIIHDIDFNPYNDKQAEDRCHRVGQTKDVFVYRLISDTSVEEGMLRIGEEKLKLGKEICSNEKEAIEQEQRDVKNLLHLTLQI</sequence>
<feature type="domain" description="Helicase ATP-binding" evidence="14">
    <location>
        <begin position="331"/>
        <end position="499"/>
    </location>
</feature>
<dbReference type="SUPFAM" id="SSF52540">
    <property type="entry name" value="P-loop containing nucleoside triphosphate hydrolases"/>
    <property type="match status" value="2"/>
</dbReference>
<dbReference type="InterPro" id="IPR000330">
    <property type="entry name" value="SNF2_N"/>
</dbReference>
<name>A0A443SUZ3_9ACAR</name>
<evidence type="ECO:0000256" key="13">
    <source>
        <dbReference type="SAM" id="MobiDB-lite"/>
    </source>
</evidence>
<comment type="similarity">
    <text evidence="2">Belongs to the SNF2/RAD54 helicase family.</text>
</comment>
<dbReference type="SMART" id="SM00490">
    <property type="entry name" value="HELICc"/>
    <property type="match status" value="1"/>
</dbReference>
<dbReference type="EMBL" id="NCKV01000202">
    <property type="protein sequence ID" value="RWS31324.1"/>
    <property type="molecule type" value="Genomic_DNA"/>
</dbReference>
<keyword evidence="9" id="KW-0238">DNA-binding</keyword>
<dbReference type="Gene3D" id="3.40.50.10810">
    <property type="entry name" value="Tandem AAA-ATPase domain"/>
    <property type="match status" value="1"/>
</dbReference>
<dbReference type="GO" id="GO:0006325">
    <property type="term" value="P:chromatin organization"/>
    <property type="evidence" value="ECO:0007669"/>
    <property type="project" value="UniProtKB-KW"/>
</dbReference>
<evidence type="ECO:0000259" key="15">
    <source>
        <dbReference type="PROSITE" id="PS51194"/>
    </source>
</evidence>
<evidence type="ECO:0000313" key="17">
    <source>
        <dbReference type="Proteomes" id="UP000288716"/>
    </source>
</evidence>
<evidence type="ECO:0000256" key="7">
    <source>
        <dbReference type="ARBA" id="ARBA00022840"/>
    </source>
</evidence>
<dbReference type="InterPro" id="IPR049730">
    <property type="entry name" value="SNF2/RAD54-like_C"/>
</dbReference>
<comment type="function">
    <text evidence="11">DNA helicase that possesses intrinsic ATP-dependent nucleosome-remodeling activity and is both required for DNA repair and heterochromatin organization. Promotes DNA end resection of double-strand breaks (DSBs) following DNA damage: probably acts by weakening histone DNA interactions in nucleosomes flanking DSBs.</text>
</comment>
<keyword evidence="17" id="KW-1185">Reference proteome</keyword>
<evidence type="ECO:0000256" key="3">
    <source>
        <dbReference type="ARBA" id="ARBA00012551"/>
    </source>
</evidence>
<dbReference type="GO" id="GO:0005634">
    <property type="term" value="C:nucleus"/>
    <property type="evidence" value="ECO:0007669"/>
    <property type="project" value="UniProtKB-SubCell"/>
</dbReference>
<feature type="region of interest" description="Disordered" evidence="13">
    <location>
        <begin position="27"/>
        <end position="62"/>
    </location>
</feature>
<comment type="caution">
    <text evidence="16">The sequence shown here is derived from an EMBL/GenBank/DDBJ whole genome shotgun (WGS) entry which is preliminary data.</text>
</comment>
<proteinExistence type="inferred from homology"/>
<dbReference type="InterPro" id="IPR027417">
    <property type="entry name" value="P-loop_NTPase"/>
</dbReference>
<dbReference type="EC" id="3.6.4.12" evidence="3"/>
<evidence type="ECO:0000256" key="8">
    <source>
        <dbReference type="ARBA" id="ARBA00022853"/>
    </source>
</evidence>
<evidence type="ECO:0000256" key="6">
    <source>
        <dbReference type="ARBA" id="ARBA00022806"/>
    </source>
</evidence>
<evidence type="ECO:0000256" key="5">
    <source>
        <dbReference type="ARBA" id="ARBA00022801"/>
    </source>
</evidence>
<dbReference type="CDD" id="cd18793">
    <property type="entry name" value="SF2_C_SNF"/>
    <property type="match status" value="1"/>
</dbReference>
<dbReference type="GO" id="GO:0005694">
    <property type="term" value="C:chromosome"/>
    <property type="evidence" value="ECO:0007669"/>
    <property type="project" value="UniProtKB-ARBA"/>
</dbReference>
<dbReference type="VEuPathDB" id="VectorBase:LDEU000716"/>
<evidence type="ECO:0000256" key="11">
    <source>
        <dbReference type="ARBA" id="ARBA00059294"/>
    </source>
</evidence>
<dbReference type="GO" id="GO:0003678">
    <property type="term" value="F:DNA helicase activity"/>
    <property type="evidence" value="ECO:0007669"/>
    <property type="project" value="UniProtKB-EC"/>
</dbReference>
<dbReference type="Pfam" id="PF00271">
    <property type="entry name" value="Helicase_C"/>
    <property type="match status" value="1"/>
</dbReference>
<evidence type="ECO:0000256" key="1">
    <source>
        <dbReference type="ARBA" id="ARBA00004123"/>
    </source>
</evidence>
<dbReference type="InterPro" id="IPR001650">
    <property type="entry name" value="Helicase_C-like"/>
</dbReference>
<accession>A0A443SUZ3</accession>
<keyword evidence="4" id="KW-0547">Nucleotide-binding</keyword>
<dbReference type="OrthoDB" id="448448at2759"/>
<keyword evidence="6" id="KW-0347">Helicase</keyword>
<keyword evidence="8" id="KW-0156">Chromatin regulator</keyword>
<evidence type="ECO:0000313" key="16">
    <source>
        <dbReference type="EMBL" id="RWS31324.1"/>
    </source>
</evidence>
<dbReference type="PROSITE" id="PS51194">
    <property type="entry name" value="HELICASE_CTER"/>
    <property type="match status" value="1"/>
</dbReference>
<dbReference type="PROSITE" id="PS51192">
    <property type="entry name" value="HELICASE_ATP_BIND_1"/>
    <property type="match status" value="1"/>
</dbReference>
<dbReference type="Proteomes" id="UP000288716">
    <property type="component" value="Unassembled WGS sequence"/>
</dbReference>
<dbReference type="STRING" id="299467.A0A443SUZ3"/>
<dbReference type="AlphaFoldDB" id="A0A443SUZ3"/>
<protein>
    <recommendedName>
        <fullName evidence="12">SWI/SNF-related matrix-associated actin-dependent regulator of chromatin subfamily A containing DEAD/H box 1 homolog</fullName>
        <ecNumber evidence="3">3.6.4.12</ecNumber>
    </recommendedName>
</protein>
<evidence type="ECO:0000259" key="14">
    <source>
        <dbReference type="PROSITE" id="PS51192"/>
    </source>
</evidence>
<evidence type="ECO:0000256" key="10">
    <source>
        <dbReference type="ARBA" id="ARBA00023242"/>
    </source>
</evidence>
<comment type="subcellular location">
    <subcellularLocation>
        <location evidence="1">Nucleus</location>
    </subcellularLocation>
</comment>
<dbReference type="PANTHER" id="PTHR10799">
    <property type="entry name" value="SNF2/RAD54 HELICASE FAMILY"/>
    <property type="match status" value="1"/>
</dbReference>
<reference evidence="16 17" key="1">
    <citation type="journal article" date="2018" name="Gigascience">
        <title>Genomes of trombidid mites reveal novel predicted allergens and laterally-transferred genes associated with secondary metabolism.</title>
        <authorList>
            <person name="Dong X."/>
            <person name="Chaisiri K."/>
            <person name="Xia D."/>
            <person name="Armstrong S.D."/>
            <person name="Fang Y."/>
            <person name="Donnelly M.J."/>
            <person name="Kadowaki T."/>
            <person name="McGarry J.W."/>
            <person name="Darby A.C."/>
            <person name="Makepeace B.L."/>
        </authorList>
    </citation>
    <scope>NUCLEOTIDE SEQUENCE [LARGE SCALE GENOMIC DNA]</scope>
    <source>
        <strain evidence="16">UoL-UT</strain>
    </source>
</reference>
<feature type="region of interest" description="Disordered" evidence="13">
    <location>
        <begin position="190"/>
        <end position="210"/>
    </location>
</feature>
<dbReference type="GO" id="GO:0003677">
    <property type="term" value="F:DNA binding"/>
    <property type="evidence" value="ECO:0007669"/>
    <property type="project" value="UniProtKB-KW"/>
</dbReference>
<feature type="domain" description="Helicase C-terminal" evidence="15">
    <location>
        <begin position="691"/>
        <end position="853"/>
    </location>
</feature>
<dbReference type="InterPro" id="IPR014001">
    <property type="entry name" value="Helicase_ATP-bd"/>
</dbReference>
<dbReference type="SMART" id="SM00487">
    <property type="entry name" value="DEXDc"/>
    <property type="match status" value="1"/>
</dbReference>
<evidence type="ECO:0000256" key="9">
    <source>
        <dbReference type="ARBA" id="ARBA00023125"/>
    </source>
</evidence>
<evidence type="ECO:0000256" key="4">
    <source>
        <dbReference type="ARBA" id="ARBA00022741"/>
    </source>
</evidence>
<dbReference type="InterPro" id="IPR038718">
    <property type="entry name" value="SNF2-like_sf"/>
</dbReference>
<keyword evidence="7" id="KW-0067">ATP-binding</keyword>
<evidence type="ECO:0000256" key="12">
    <source>
        <dbReference type="ARBA" id="ARBA00069890"/>
    </source>
</evidence>